<dbReference type="CDD" id="cd00121">
    <property type="entry name" value="MATH"/>
    <property type="match status" value="1"/>
</dbReference>
<dbReference type="InterPro" id="IPR002083">
    <property type="entry name" value="MATH/TRAF_dom"/>
</dbReference>
<evidence type="ECO:0000313" key="2">
    <source>
        <dbReference type="EMBL" id="KAI3878411.1"/>
    </source>
</evidence>
<dbReference type="Proteomes" id="UP001202328">
    <property type="component" value="Unassembled WGS sequence"/>
</dbReference>
<dbReference type="PROSITE" id="PS50144">
    <property type="entry name" value="MATH"/>
    <property type="match status" value="1"/>
</dbReference>
<sequence>GYDQYMKRSELEKSSYVKNDCLSIHCTVEVVKARVEEVQTNIEEGKHYVIP</sequence>
<dbReference type="SUPFAM" id="SSF49599">
    <property type="entry name" value="TRAF domain-like"/>
    <property type="match status" value="1"/>
</dbReference>
<gene>
    <name evidence="2" type="ORF">MKW98_001826</name>
</gene>
<proteinExistence type="predicted"/>
<name>A0AAD4S9I7_9MAGN</name>
<keyword evidence="3" id="KW-1185">Reference proteome</keyword>
<evidence type="ECO:0000313" key="3">
    <source>
        <dbReference type="Proteomes" id="UP001202328"/>
    </source>
</evidence>
<reference evidence="2" key="1">
    <citation type="submission" date="2022-04" db="EMBL/GenBank/DDBJ databases">
        <title>A functionally conserved STORR gene fusion in Papaver species that diverged 16.8 million years ago.</title>
        <authorList>
            <person name="Catania T."/>
        </authorList>
    </citation>
    <scope>NUCLEOTIDE SEQUENCE</scope>
    <source>
        <strain evidence="2">S-188037</strain>
    </source>
</reference>
<feature type="non-terminal residue" evidence="2">
    <location>
        <position position="1"/>
    </location>
</feature>
<feature type="domain" description="MATH" evidence="1">
    <location>
        <begin position="1"/>
        <end position="28"/>
    </location>
</feature>
<dbReference type="AlphaFoldDB" id="A0AAD4S9I7"/>
<dbReference type="EMBL" id="JAJJMB010012308">
    <property type="protein sequence ID" value="KAI3878411.1"/>
    <property type="molecule type" value="Genomic_DNA"/>
</dbReference>
<evidence type="ECO:0000259" key="1">
    <source>
        <dbReference type="PROSITE" id="PS50144"/>
    </source>
</evidence>
<protein>
    <recommendedName>
        <fullName evidence="1">MATH domain-containing protein</fullName>
    </recommendedName>
</protein>
<feature type="non-terminal residue" evidence="2">
    <location>
        <position position="51"/>
    </location>
</feature>
<organism evidence="2 3">
    <name type="scientific">Papaver atlanticum</name>
    <dbReference type="NCBI Taxonomy" id="357466"/>
    <lineage>
        <taxon>Eukaryota</taxon>
        <taxon>Viridiplantae</taxon>
        <taxon>Streptophyta</taxon>
        <taxon>Embryophyta</taxon>
        <taxon>Tracheophyta</taxon>
        <taxon>Spermatophyta</taxon>
        <taxon>Magnoliopsida</taxon>
        <taxon>Ranunculales</taxon>
        <taxon>Papaveraceae</taxon>
        <taxon>Papaveroideae</taxon>
        <taxon>Papaver</taxon>
    </lineage>
</organism>
<comment type="caution">
    <text evidence="2">The sequence shown here is derived from an EMBL/GenBank/DDBJ whole genome shotgun (WGS) entry which is preliminary data.</text>
</comment>
<dbReference type="Gene3D" id="2.60.210.10">
    <property type="entry name" value="Apoptosis, Tumor Necrosis Factor Receptor Associated Protein 2, Chain A"/>
    <property type="match status" value="1"/>
</dbReference>
<accession>A0AAD4S9I7</accession>
<dbReference type="InterPro" id="IPR008974">
    <property type="entry name" value="TRAF-like"/>
</dbReference>